<protein>
    <submittedName>
        <fullName evidence="1">Signal recognition particle subunit SRP72</fullName>
    </submittedName>
</protein>
<gene>
    <name evidence="1" type="primary">srp72_1</name>
    <name evidence="1" type="ORF">DSO57_1000295</name>
</gene>
<dbReference type="Proteomes" id="UP001165960">
    <property type="component" value="Unassembled WGS sequence"/>
</dbReference>
<comment type="caution">
    <text evidence="1">The sequence shown here is derived from an EMBL/GenBank/DDBJ whole genome shotgun (WGS) entry which is preliminary data.</text>
</comment>
<evidence type="ECO:0000313" key="2">
    <source>
        <dbReference type="Proteomes" id="UP001165960"/>
    </source>
</evidence>
<name>A0ACC2SYW8_9FUNG</name>
<proteinExistence type="predicted"/>
<reference evidence="1" key="1">
    <citation type="submission" date="2022-04" db="EMBL/GenBank/DDBJ databases">
        <title>Genome of the entomopathogenic fungus Entomophthora muscae.</title>
        <authorList>
            <person name="Elya C."/>
            <person name="Lovett B.R."/>
            <person name="Lee E."/>
            <person name="Macias A.M."/>
            <person name="Hajek A.E."/>
            <person name="De Bivort B.L."/>
            <person name="Kasson M.T."/>
            <person name="De Fine Licht H.H."/>
            <person name="Stajich J.E."/>
        </authorList>
    </citation>
    <scope>NUCLEOTIDE SEQUENCE</scope>
    <source>
        <strain evidence="1">Berkeley</strain>
    </source>
</reference>
<evidence type="ECO:0000313" key="1">
    <source>
        <dbReference type="EMBL" id="KAJ9067386.1"/>
    </source>
</evidence>
<organism evidence="1 2">
    <name type="scientific">Entomophthora muscae</name>
    <dbReference type="NCBI Taxonomy" id="34485"/>
    <lineage>
        <taxon>Eukaryota</taxon>
        <taxon>Fungi</taxon>
        <taxon>Fungi incertae sedis</taxon>
        <taxon>Zoopagomycota</taxon>
        <taxon>Entomophthoromycotina</taxon>
        <taxon>Entomophthoromycetes</taxon>
        <taxon>Entomophthorales</taxon>
        <taxon>Entomophthoraceae</taxon>
        <taxon>Entomophthora</taxon>
    </lineage>
</organism>
<sequence>MASQSEEITSLFKEALDALSELKYSVALESLDKIIELCPKDVDAFRTKAMILIKEEKFLKGFEMLERLEKISPKESSLPFAKAYCLCSLNRLQEAHKEINKAKDAQSFAVKNLKGQIAFKMEDFPTCINIYYGLVQETPETHPEYQELLANYQAAIGASLLSDKPISYKTIDSSLLTHEILFNMACIAIAEDNLEKANKLLQDATSLCVRVLEEELCSKEEIYQELAPIKLQQAYIKQLQGDILGSGQIYSELLSNKLDNLSLTTIATNNMLSTQDLDEKVFETLHTLKQQIASDPKSSHRLLKKQNALLAGNEVALFLSLKQFPHSFSKAKKMESLHPSGYRKIHPALVHFHSKKPKLAVTELQVSTKLDAIDNIQKRIKEDAASIPLNFALAQLYIQDNRYDLAIDQLEALRDNLKGAENKVLPGLIGTLAWLYEQTANLAKAESLLDSATKEDSPYREIYQSVFKRKQAYALLDNNQPEAAAAQFQALLSANSEDLESFRGLIKAFSLYDPATAEQYLESYSKPSLESASLEANYLKSLKQPAQFTSTNLAKKAKAKKNNRRNKPPKKMNANGKPDVQRWLPMTERSYYKNKSNKLMRGNQGASVAEVKEEPAVPKAPASSTKAKAPKSKKKKGGK</sequence>
<accession>A0ACC2SYW8</accession>
<dbReference type="EMBL" id="QTSX02004261">
    <property type="protein sequence ID" value="KAJ9067386.1"/>
    <property type="molecule type" value="Genomic_DNA"/>
</dbReference>
<keyword evidence="2" id="KW-1185">Reference proteome</keyword>